<dbReference type="STRING" id="1073089.A0A1L9RQE6"/>
<dbReference type="Proteomes" id="UP000184383">
    <property type="component" value="Unassembled WGS sequence"/>
</dbReference>
<organism evidence="1 2">
    <name type="scientific">Aspergillus wentii DTO 134E9</name>
    <dbReference type="NCBI Taxonomy" id="1073089"/>
    <lineage>
        <taxon>Eukaryota</taxon>
        <taxon>Fungi</taxon>
        <taxon>Dikarya</taxon>
        <taxon>Ascomycota</taxon>
        <taxon>Pezizomycotina</taxon>
        <taxon>Eurotiomycetes</taxon>
        <taxon>Eurotiomycetidae</taxon>
        <taxon>Eurotiales</taxon>
        <taxon>Aspergillaceae</taxon>
        <taxon>Aspergillus</taxon>
        <taxon>Aspergillus subgen. Cremei</taxon>
    </lineage>
</organism>
<protein>
    <submittedName>
        <fullName evidence="1">Uncharacterized protein</fullName>
    </submittedName>
</protein>
<proteinExistence type="predicted"/>
<reference evidence="2" key="1">
    <citation type="journal article" date="2017" name="Genome Biol.">
        <title>Comparative genomics reveals high biological diversity and specific adaptations in the industrially and medically important fungal genus Aspergillus.</title>
        <authorList>
            <person name="de Vries R.P."/>
            <person name="Riley R."/>
            <person name="Wiebenga A."/>
            <person name="Aguilar-Osorio G."/>
            <person name="Amillis S."/>
            <person name="Uchima C.A."/>
            <person name="Anderluh G."/>
            <person name="Asadollahi M."/>
            <person name="Askin M."/>
            <person name="Barry K."/>
            <person name="Battaglia E."/>
            <person name="Bayram O."/>
            <person name="Benocci T."/>
            <person name="Braus-Stromeyer S.A."/>
            <person name="Caldana C."/>
            <person name="Canovas D."/>
            <person name="Cerqueira G.C."/>
            <person name="Chen F."/>
            <person name="Chen W."/>
            <person name="Choi C."/>
            <person name="Clum A."/>
            <person name="Dos Santos R.A."/>
            <person name="Damasio A.R."/>
            <person name="Diallinas G."/>
            <person name="Emri T."/>
            <person name="Fekete E."/>
            <person name="Flipphi M."/>
            <person name="Freyberg S."/>
            <person name="Gallo A."/>
            <person name="Gournas C."/>
            <person name="Habgood R."/>
            <person name="Hainaut M."/>
            <person name="Harispe M.L."/>
            <person name="Henrissat B."/>
            <person name="Hilden K.S."/>
            <person name="Hope R."/>
            <person name="Hossain A."/>
            <person name="Karabika E."/>
            <person name="Karaffa L."/>
            <person name="Karanyi Z."/>
            <person name="Krasevec N."/>
            <person name="Kuo A."/>
            <person name="Kusch H."/>
            <person name="LaButti K."/>
            <person name="Lagendijk E.L."/>
            <person name="Lapidus A."/>
            <person name="Levasseur A."/>
            <person name="Lindquist E."/>
            <person name="Lipzen A."/>
            <person name="Logrieco A.F."/>
            <person name="MacCabe A."/>
            <person name="Maekelae M.R."/>
            <person name="Malavazi I."/>
            <person name="Melin P."/>
            <person name="Meyer V."/>
            <person name="Mielnichuk N."/>
            <person name="Miskei M."/>
            <person name="Molnar A.P."/>
            <person name="Mule G."/>
            <person name="Ngan C.Y."/>
            <person name="Orejas M."/>
            <person name="Orosz E."/>
            <person name="Ouedraogo J.P."/>
            <person name="Overkamp K.M."/>
            <person name="Park H.-S."/>
            <person name="Perrone G."/>
            <person name="Piumi F."/>
            <person name="Punt P.J."/>
            <person name="Ram A.F."/>
            <person name="Ramon A."/>
            <person name="Rauscher S."/>
            <person name="Record E."/>
            <person name="Riano-Pachon D.M."/>
            <person name="Robert V."/>
            <person name="Roehrig J."/>
            <person name="Ruller R."/>
            <person name="Salamov A."/>
            <person name="Salih N.S."/>
            <person name="Samson R.A."/>
            <person name="Sandor E."/>
            <person name="Sanguinetti M."/>
            <person name="Schuetze T."/>
            <person name="Sepcic K."/>
            <person name="Shelest E."/>
            <person name="Sherlock G."/>
            <person name="Sophianopoulou V."/>
            <person name="Squina F.M."/>
            <person name="Sun H."/>
            <person name="Susca A."/>
            <person name="Todd R.B."/>
            <person name="Tsang A."/>
            <person name="Unkles S.E."/>
            <person name="van de Wiele N."/>
            <person name="van Rossen-Uffink D."/>
            <person name="Oliveira J.V."/>
            <person name="Vesth T.C."/>
            <person name="Visser J."/>
            <person name="Yu J.-H."/>
            <person name="Zhou M."/>
            <person name="Andersen M.R."/>
            <person name="Archer D.B."/>
            <person name="Baker S.E."/>
            <person name="Benoit I."/>
            <person name="Brakhage A.A."/>
            <person name="Braus G.H."/>
            <person name="Fischer R."/>
            <person name="Frisvad J.C."/>
            <person name="Goldman G.H."/>
            <person name="Houbraken J."/>
            <person name="Oakley B."/>
            <person name="Pocsi I."/>
            <person name="Scazzocchio C."/>
            <person name="Seiboth B."/>
            <person name="vanKuyk P.A."/>
            <person name="Wortman J."/>
            <person name="Dyer P.S."/>
            <person name="Grigoriev I.V."/>
        </authorList>
    </citation>
    <scope>NUCLEOTIDE SEQUENCE [LARGE SCALE GENOMIC DNA]</scope>
    <source>
        <strain evidence="2">DTO 134E9</strain>
    </source>
</reference>
<evidence type="ECO:0000313" key="2">
    <source>
        <dbReference type="Proteomes" id="UP000184383"/>
    </source>
</evidence>
<dbReference type="GeneID" id="63752039"/>
<evidence type="ECO:0000313" key="1">
    <source>
        <dbReference type="EMBL" id="OJJ37149.1"/>
    </source>
</evidence>
<name>A0A1L9RQE6_ASPWE</name>
<dbReference type="AlphaFoldDB" id="A0A1L9RQE6"/>
<keyword evidence="2" id="KW-1185">Reference proteome</keyword>
<dbReference type="RefSeq" id="XP_040690825.1">
    <property type="nucleotide sequence ID" value="XM_040836191.1"/>
</dbReference>
<accession>A0A1L9RQE6</accession>
<gene>
    <name evidence="1" type="ORF">ASPWEDRAFT_441354</name>
</gene>
<dbReference type="VEuPathDB" id="FungiDB:ASPWEDRAFT_441354"/>
<dbReference type="EMBL" id="KV878211">
    <property type="protein sequence ID" value="OJJ37149.1"/>
    <property type="molecule type" value="Genomic_DNA"/>
</dbReference>
<sequence>MDPSSRTQDIREWLEDRLEQNGHFLFVQLMRYQLLQGNHPNKLEKLKWCQGVVEADIEGRWIVQRDVYVQEEMKALKASLEQSEHDFKQERKKASQLSTYETELKKLHDRYWFHDRRIWKLEAGIPMGSLGRAFRAWRKNPNWYLTPWLRQDCAGRGGCCGRDCGCCEKPRGTSHRSTDHRGHCTSPLVAVVSEAVGSVMMPN</sequence>
<dbReference type="OrthoDB" id="4497317at2759"/>